<dbReference type="AlphaFoldDB" id="A0A1M6PLZ2"/>
<evidence type="ECO:0000259" key="2">
    <source>
        <dbReference type="SMART" id="SM00899"/>
    </source>
</evidence>
<dbReference type="PANTHER" id="PTHR43151">
    <property type="entry name" value="FEOA FAMILY PROTEIN"/>
    <property type="match status" value="1"/>
</dbReference>
<dbReference type="InterPro" id="IPR008988">
    <property type="entry name" value="Transcriptional_repressor_C"/>
</dbReference>
<dbReference type="InterPro" id="IPR038157">
    <property type="entry name" value="FeoA_core_dom"/>
</dbReference>
<dbReference type="SUPFAM" id="SSF50037">
    <property type="entry name" value="C-terminal domain of transcriptional repressors"/>
    <property type="match status" value="1"/>
</dbReference>
<proteinExistence type="predicted"/>
<dbReference type="InterPro" id="IPR053184">
    <property type="entry name" value="FeoA-like"/>
</dbReference>
<dbReference type="GO" id="GO:0046914">
    <property type="term" value="F:transition metal ion binding"/>
    <property type="evidence" value="ECO:0007669"/>
    <property type="project" value="InterPro"/>
</dbReference>
<dbReference type="Proteomes" id="UP000184465">
    <property type="component" value="Unassembled WGS sequence"/>
</dbReference>
<accession>A0A1M6PLZ2</accession>
<dbReference type="Pfam" id="PF04023">
    <property type="entry name" value="FeoA"/>
    <property type="match status" value="1"/>
</dbReference>
<gene>
    <name evidence="3" type="ORF">SAMN02745912_02207</name>
</gene>
<dbReference type="SMART" id="SM00899">
    <property type="entry name" value="FeoA"/>
    <property type="match status" value="1"/>
</dbReference>
<evidence type="ECO:0000256" key="1">
    <source>
        <dbReference type="ARBA" id="ARBA00023004"/>
    </source>
</evidence>
<keyword evidence="4" id="KW-1185">Reference proteome</keyword>
<dbReference type="EMBL" id="FRAG01000025">
    <property type="protein sequence ID" value="SHK08958.1"/>
    <property type="molecule type" value="Genomic_DNA"/>
</dbReference>
<evidence type="ECO:0000313" key="4">
    <source>
        <dbReference type="Proteomes" id="UP000184465"/>
    </source>
</evidence>
<protein>
    <submittedName>
        <fullName evidence="3">Ferrous iron transport protein A</fullName>
    </submittedName>
</protein>
<evidence type="ECO:0000313" key="3">
    <source>
        <dbReference type="EMBL" id="SHK08958.1"/>
    </source>
</evidence>
<dbReference type="STRING" id="1121301.SAMN02745912_02207"/>
<organism evidence="3 4">
    <name type="scientific">Paramaledivibacter caminithermalis (strain DSM 15212 / CIP 107654 / DViRD3)</name>
    <name type="common">Clostridium caminithermale</name>
    <dbReference type="NCBI Taxonomy" id="1121301"/>
    <lineage>
        <taxon>Bacteria</taxon>
        <taxon>Bacillati</taxon>
        <taxon>Bacillota</taxon>
        <taxon>Clostridia</taxon>
        <taxon>Peptostreptococcales</taxon>
        <taxon>Caminicellaceae</taxon>
        <taxon>Paramaledivibacter</taxon>
    </lineage>
</organism>
<name>A0A1M6PLZ2_PARC5</name>
<dbReference type="OrthoDB" id="5984at2"/>
<sequence length="73" mass="7773">MPLAMTGIGQEVIIKAINWGPKMKKRLQDMGLTPGVKISVISNDTNGAFILNVRGSRLVLGGVVTQQILVDAV</sequence>
<dbReference type="PANTHER" id="PTHR43151:SF1">
    <property type="entry name" value="SSR2333 PROTEIN"/>
    <property type="match status" value="1"/>
</dbReference>
<feature type="domain" description="Ferrous iron transporter FeoA-like" evidence="2">
    <location>
        <begin position="1"/>
        <end position="72"/>
    </location>
</feature>
<reference evidence="3 4" key="1">
    <citation type="submission" date="2016-11" db="EMBL/GenBank/DDBJ databases">
        <authorList>
            <person name="Jaros S."/>
            <person name="Januszkiewicz K."/>
            <person name="Wedrychowicz H."/>
        </authorList>
    </citation>
    <scope>NUCLEOTIDE SEQUENCE [LARGE SCALE GENOMIC DNA]</scope>
    <source>
        <strain evidence="3 4">DSM 15212</strain>
    </source>
</reference>
<keyword evidence="1" id="KW-0408">Iron</keyword>
<dbReference type="Gene3D" id="2.30.30.90">
    <property type="match status" value="1"/>
</dbReference>
<dbReference type="RefSeq" id="WP_073149817.1">
    <property type="nucleotide sequence ID" value="NZ_FRAG01000025.1"/>
</dbReference>
<dbReference type="InterPro" id="IPR007167">
    <property type="entry name" value="Fe-transptr_FeoA-like"/>
</dbReference>